<dbReference type="PANTHER" id="PTHR42681:SF1">
    <property type="entry name" value="MALONYL-COA-ACYL CARRIER PROTEIN TRANSACYLASE, MITOCHONDRIAL"/>
    <property type="match status" value="1"/>
</dbReference>
<keyword evidence="2" id="KW-0808">Transferase</keyword>
<sequence>MAITLNEELERSKFESPVAPGAIFLCPGQGAQYRGLLDPWLTTARANEMCDRWSRAIGLDLRAVSRDRAALEDTAIVQPLITAASLLAFEALSHEVWFDRSRSAVLGHSVGELAASAIAGFYSFDTAMSIARSRGLRMAECCSAQATGMLALMPSRKNPASSEEIVRIAAASPDVEIANINGAGQVVVAGSSEGIESFELSLGRNVRAVHLDVAGAFHSQYMEPARVAFARDLEIIKFGDNLPSRPTFYSNFDGAVVHRGADLKNRLCNQIVSPVRWDKCMESADSTSRSLHVIELAPGTSYGKLWARHHGPESRQVFSLDGDFNRLTRR</sequence>
<evidence type="ECO:0000256" key="4">
    <source>
        <dbReference type="ARBA" id="ARBA00048462"/>
    </source>
</evidence>
<dbReference type="Gene3D" id="3.30.70.250">
    <property type="entry name" value="Malonyl-CoA ACP transacylase, ACP-binding"/>
    <property type="match status" value="1"/>
</dbReference>
<dbReference type="GO" id="GO:0004314">
    <property type="term" value="F:[acyl-carrier-protein] S-malonyltransferase activity"/>
    <property type="evidence" value="ECO:0007669"/>
    <property type="project" value="UniProtKB-EC"/>
</dbReference>
<dbReference type="AlphaFoldDB" id="A0A916WTP3"/>
<keyword evidence="3" id="KW-0012">Acyltransferase</keyword>
<comment type="catalytic activity">
    <reaction evidence="4">
        <text>holo-[ACP] + malonyl-CoA = malonyl-[ACP] + CoA</text>
        <dbReference type="Rhea" id="RHEA:41792"/>
        <dbReference type="Rhea" id="RHEA-COMP:9623"/>
        <dbReference type="Rhea" id="RHEA-COMP:9685"/>
        <dbReference type="ChEBI" id="CHEBI:57287"/>
        <dbReference type="ChEBI" id="CHEBI:57384"/>
        <dbReference type="ChEBI" id="CHEBI:64479"/>
        <dbReference type="ChEBI" id="CHEBI:78449"/>
        <dbReference type="EC" id="2.3.1.39"/>
    </reaction>
</comment>
<proteinExistence type="predicted"/>
<dbReference type="PANTHER" id="PTHR42681">
    <property type="entry name" value="MALONYL-COA-ACYL CARRIER PROTEIN TRANSACYLASE, MITOCHONDRIAL"/>
    <property type="match status" value="1"/>
</dbReference>
<evidence type="ECO:0000256" key="2">
    <source>
        <dbReference type="ARBA" id="ARBA00022679"/>
    </source>
</evidence>
<evidence type="ECO:0000313" key="6">
    <source>
        <dbReference type="EMBL" id="GGB33397.1"/>
    </source>
</evidence>
<dbReference type="EMBL" id="BMGC01000013">
    <property type="protein sequence ID" value="GGB33397.1"/>
    <property type="molecule type" value="Genomic_DNA"/>
</dbReference>
<evidence type="ECO:0000256" key="3">
    <source>
        <dbReference type="ARBA" id="ARBA00023315"/>
    </source>
</evidence>
<organism evidence="6 7">
    <name type="scientific">Gordonia jinhuaensis</name>
    <dbReference type="NCBI Taxonomy" id="1517702"/>
    <lineage>
        <taxon>Bacteria</taxon>
        <taxon>Bacillati</taxon>
        <taxon>Actinomycetota</taxon>
        <taxon>Actinomycetes</taxon>
        <taxon>Mycobacteriales</taxon>
        <taxon>Gordoniaceae</taxon>
        <taxon>Gordonia</taxon>
    </lineage>
</organism>
<dbReference type="RefSeq" id="WP_188586626.1">
    <property type="nucleotide sequence ID" value="NZ_BMGC01000013.1"/>
</dbReference>
<keyword evidence="7" id="KW-1185">Reference proteome</keyword>
<dbReference type="SUPFAM" id="SSF52151">
    <property type="entry name" value="FabD/lysophospholipase-like"/>
    <property type="match status" value="1"/>
</dbReference>
<evidence type="ECO:0000259" key="5">
    <source>
        <dbReference type="SMART" id="SM00827"/>
    </source>
</evidence>
<dbReference type="InterPro" id="IPR001227">
    <property type="entry name" value="Ac_transferase_dom_sf"/>
</dbReference>
<accession>A0A916WTP3</accession>
<dbReference type="InterPro" id="IPR050858">
    <property type="entry name" value="Mal-CoA-ACP_Trans/PKS_FabD"/>
</dbReference>
<comment type="caution">
    <text evidence="6">The sequence shown here is derived from an EMBL/GenBank/DDBJ whole genome shotgun (WGS) entry which is preliminary data.</text>
</comment>
<feature type="domain" description="Malonyl-CoA:ACP transacylase (MAT)" evidence="5">
    <location>
        <begin position="25"/>
        <end position="324"/>
    </location>
</feature>
<dbReference type="InterPro" id="IPR016036">
    <property type="entry name" value="Malonyl_transacylase_ACP-bd"/>
</dbReference>
<gene>
    <name evidence="6" type="ORF">GCM10011489_21960</name>
</gene>
<protein>
    <recommendedName>
        <fullName evidence="1">[acyl-carrier-protein] S-malonyltransferase</fullName>
        <ecNumber evidence="1">2.3.1.39</ecNumber>
    </recommendedName>
</protein>
<dbReference type="SUPFAM" id="SSF55048">
    <property type="entry name" value="Probable ACP-binding domain of malonyl-CoA ACP transacylase"/>
    <property type="match status" value="1"/>
</dbReference>
<dbReference type="GO" id="GO:0005829">
    <property type="term" value="C:cytosol"/>
    <property type="evidence" value="ECO:0007669"/>
    <property type="project" value="TreeGrafter"/>
</dbReference>
<reference evidence="6" key="2">
    <citation type="submission" date="2020-09" db="EMBL/GenBank/DDBJ databases">
        <authorList>
            <person name="Sun Q."/>
            <person name="Zhou Y."/>
        </authorList>
    </citation>
    <scope>NUCLEOTIDE SEQUENCE</scope>
    <source>
        <strain evidence="6">CGMCC 1.12827</strain>
    </source>
</reference>
<evidence type="ECO:0000313" key="7">
    <source>
        <dbReference type="Proteomes" id="UP000621454"/>
    </source>
</evidence>
<dbReference type="InterPro" id="IPR014043">
    <property type="entry name" value="Acyl_transferase_dom"/>
</dbReference>
<dbReference type="EC" id="2.3.1.39" evidence="1"/>
<reference evidence="6" key="1">
    <citation type="journal article" date="2014" name="Int. J. Syst. Evol. Microbiol.">
        <title>Complete genome sequence of Corynebacterium casei LMG S-19264T (=DSM 44701T), isolated from a smear-ripened cheese.</title>
        <authorList>
            <consortium name="US DOE Joint Genome Institute (JGI-PGF)"/>
            <person name="Walter F."/>
            <person name="Albersmeier A."/>
            <person name="Kalinowski J."/>
            <person name="Ruckert C."/>
        </authorList>
    </citation>
    <scope>NUCLEOTIDE SEQUENCE</scope>
    <source>
        <strain evidence="6">CGMCC 1.12827</strain>
    </source>
</reference>
<dbReference type="Proteomes" id="UP000621454">
    <property type="component" value="Unassembled WGS sequence"/>
</dbReference>
<dbReference type="Pfam" id="PF00698">
    <property type="entry name" value="Acyl_transf_1"/>
    <property type="match status" value="1"/>
</dbReference>
<dbReference type="SMART" id="SM00827">
    <property type="entry name" value="PKS_AT"/>
    <property type="match status" value="1"/>
</dbReference>
<dbReference type="GO" id="GO:0006633">
    <property type="term" value="P:fatty acid biosynthetic process"/>
    <property type="evidence" value="ECO:0007669"/>
    <property type="project" value="TreeGrafter"/>
</dbReference>
<dbReference type="Gene3D" id="3.40.366.10">
    <property type="entry name" value="Malonyl-Coenzyme A Acyl Carrier Protein, domain 2"/>
    <property type="match status" value="1"/>
</dbReference>
<dbReference type="InterPro" id="IPR016035">
    <property type="entry name" value="Acyl_Trfase/lysoPLipase"/>
</dbReference>
<name>A0A916WTP3_9ACTN</name>
<evidence type="ECO:0000256" key="1">
    <source>
        <dbReference type="ARBA" id="ARBA00013258"/>
    </source>
</evidence>